<name>A0A812SWJ8_9DINO</name>
<evidence type="ECO:0000313" key="3">
    <source>
        <dbReference type="Proteomes" id="UP000604046"/>
    </source>
</evidence>
<gene>
    <name evidence="2" type="ORF">SNAT2548_LOCUS27626</name>
</gene>
<dbReference type="Proteomes" id="UP000604046">
    <property type="component" value="Unassembled WGS sequence"/>
</dbReference>
<evidence type="ECO:0000256" key="1">
    <source>
        <dbReference type="SAM" id="MobiDB-lite"/>
    </source>
</evidence>
<keyword evidence="3" id="KW-1185">Reference proteome</keyword>
<proteinExistence type="predicted"/>
<organism evidence="2 3">
    <name type="scientific">Symbiodinium natans</name>
    <dbReference type="NCBI Taxonomy" id="878477"/>
    <lineage>
        <taxon>Eukaryota</taxon>
        <taxon>Sar</taxon>
        <taxon>Alveolata</taxon>
        <taxon>Dinophyceae</taxon>
        <taxon>Suessiales</taxon>
        <taxon>Symbiodiniaceae</taxon>
        <taxon>Symbiodinium</taxon>
    </lineage>
</organism>
<evidence type="ECO:0000313" key="2">
    <source>
        <dbReference type="EMBL" id="CAE7493051.1"/>
    </source>
</evidence>
<accession>A0A812SWJ8</accession>
<feature type="compositionally biased region" description="Low complexity" evidence="1">
    <location>
        <begin position="232"/>
        <end position="267"/>
    </location>
</feature>
<protein>
    <submittedName>
        <fullName evidence="2">Uncharacterized protein</fullName>
    </submittedName>
</protein>
<sequence length="341" mass="36143">MAEVSDTTVSPEKLFVELKTMDPEVSREDYYNPESDSWDIAGLEDDLRLSKVEQELSTTQQKPVEVYAARTFEQLFAELKALDPTANEADYYDDASGIWDADGLEDDLRILKASSSAPAAAAAPATVQQDGGDLLFAEIQALDPSASKEDYYDAAGDVWDLDGLKDDLRLAKAAATSPSLQTGPGKLFAELKSLDPAASKADYYDPVGEFWDVEGLEDDLRLAKAAAAPARAAPSPAASPPAAKQAAAAPAPATPSAAAAPSPAKQANGPTRGEKLFAELLSVDPAASKEDYYIPAGDVWDIEGLEDDLRLAKVMAERETDMTTKILTGSVIASLAQDLPG</sequence>
<reference evidence="2" key="1">
    <citation type="submission" date="2021-02" db="EMBL/GenBank/DDBJ databases">
        <authorList>
            <person name="Dougan E. K."/>
            <person name="Rhodes N."/>
            <person name="Thang M."/>
            <person name="Chan C."/>
        </authorList>
    </citation>
    <scope>NUCLEOTIDE SEQUENCE</scope>
</reference>
<feature type="region of interest" description="Disordered" evidence="1">
    <location>
        <begin position="232"/>
        <end position="270"/>
    </location>
</feature>
<dbReference type="EMBL" id="CAJNDS010002480">
    <property type="protein sequence ID" value="CAE7493051.1"/>
    <property type="molecule type" value="Genomic_DNA"/>
</dbReference>
<dbReference type="OrthoDB" id="448613at2759"/>
<dbReference type="AlphaFoldDB" id="A0A812SWJ8"/>
<comment type="caution">
    <text evidence="2">The sequence shown here is derived from an EMBL/GenBank/DDBJ whole genome shotgun (WGS) entry which is preliminary data.</text>
</comment>